<keyword evidence="4" id="KW-0548">Nucleotidyltransferase</keyword>
<evidence type="ECO:0000256" key="6">
    <source>
        <dbReference type="ARBA" id="ARBA00022763"/>
    </source>
</evidence>
<dbReference type="InterPro" id="IPR019760">
    <property type="entry name" value="DNA-dir_DNA_pol_A_CS"/>
</dbReference>
<dbReference type="PRINTS" id="PR00868">
    <property type="entry name" value="DNAPOLI"/>
</dbReference>
<dbReference type="GO" id="GO:0003677">
    <property type="term" value="F:DNA binding"/>
    <property type="evidence" value="ECO:0007669"/>
    <property type="project" value="UniProtKB-KW"/>
</dbReference>
<dbReference type="GO" id="GO:0006261">
    <property type="term" value="P:DNA-templated DNA replication"/>
    <property type="evidence" value="ECO:0007669"/>
    <property type="project" value="InterPro"/>
</dbReference>
<dbReference type="InterPro" id="IPR002421">
    <property type="entry name" value="5-3_exonuclease"/>
</dbReference>
<dbReference type="SUPFAM" id="SSF56672">
    <property type="entry name" value="DNA/RNA polymerases"/>
    <property type="match status" value="1"/>
</dbReference>
<evidence type="ECO:0000256" key="7">
    <source>
        <dbReference type="ARBA" id="ARBA00022932"/>
    </source>
</evidence>
<dbReference type="FunFam" id="1.10.150.20:FF:000002">
    <property type="entry name" value="DNA polymerase I"/>
    <property type="match status" value="1"/>
</dbReference>
<dbReference type="InterPro" id="IPR020046">
    <property type="entry name" value="5-3_exonucl_a-hlix_arch_N"/>
</dbReference>
<dbReference type="CDD" id="cd08637">
    <property type="entry name" value="DNA_pol_A_pol_I_C"/>
    <property type="match status" value="1"/>
</dbReference>
<comment type="caution">
    <text evidence="13">The sequence shown here is derived from an EMBL/GenBank/DDBJ whole genome shotgun (WGS) entry which is preliminary data.</text>
</comment>
<protein>
    <recommendedName>
        <fullName evidence="2">DNA-directed DNA polymerase</fullName>
        <ecNumber evidence="2">2.7.7.7</ecNumber>
    </recommendedName>
</protein>
<dbReference type="InterPro" id="IPR036279">
    <property type="entry name" value="5-3_exonuclease_C_sf"/>
</dbReference>
<feature type="domain" description="5'-3' exonuclease" evidence="11">
    <location>
        <begin position="11"/>
        <end position="280"/>
    </location>
</feature>
<evidence type="ECO:0000259" key="11">
    <source>
        <dbReference type="SMART" id="SM00475"/>
    </source>
</evidence>
<organism evidence="13 14">
    <name type="scientific">Candidatus Taylorbacteria bacterium RIFCSPHIGHO2_02_FULL_43_32b</name>
    <dbReference type="NCBI Taxonomy" id="1802306"/>
    <lineage>
        <taxon>Bacteria</taxon>
        <taxon>Candidatus Tayloriibacteriota</taxon>
    </lineage>
</organism>
<name>A0A1G2MK30_9BACT</name>
<dbReference type="PANTHER" id="PTHR10133">
    <property type="entry name" value="DNA POLYMERASE I"/>
    <property type="match status" value="1"/>
</dbReference>
<keyword evidence="9" id="KW-0234">DNA repair</keyword>
<evidence type="ECO:0000259" key="12">
    <source>
        <dbReference type="SMART" id="SM00482"/>
    </source>
</evidence>
<dbReference type="SUPFAM" id="SSF88723">
    <property type="entry name" value="PIN domain-like"/>
    <property type="match status" value="1"/>
</dbReference>
<accession>A0A1G2MK30</accession>
<evidence type="ECO:0000256" key="1">
    <source>
        <dbReference type="ARBA" id="ARBA00007705"/>
    </source>
</evidence>
<dbReference type="Gene3D" id="1.10.150.20">
    <property type="entry name" value="5' to 3' exonuclease, C-terminal subdomain"/>
    <property type="match status" value="2"/>
</dbReference>
<evidence type="ECO:0000256" key="3">
    <source>
        <dbReference type="ARBA" id="ARBA00022679"/>
    </source>
</evidence>
<keyword evidence="3" id="KW-0808">Transferase</keyword>
<dbReference type="GO" id="GO:0003887">
    <property type="term" value="F:DNA-directed DNA polymerase activity"/>
    <property type="evidence" value="ECO:0007669"/>
    <property type="project" value="UniProtKB-KW"/>
</dbReference>
<sequence>MADINSGRSKKRLVLLDAHAIIHRAYHALPEFASSKGEPTGALYGLITMLIKIVNDLKPDWVIAAYDLPKPTHRHEVYKEYKQGRAKTDDALVSQLIKSRDLLSALSIPIYDKEGFEADDILGTIVEILKDNEDVEIIIASGDMDTLQLVDGNKVKVYTLKKGLSDTIMYDEEAVIKRFGFEPKLLPDYKGLRGDPSDNIIGIKGIGEVTASSLIKEFGSIEGIYEALEKGEKPFLDAGIKERIIKLLRENKEEAEFSKILALIRRDAPIDFVLPEKRWAEEVDLKKTDQAFSEYEFRTLGARLRDSLKANGRGQEGGSQIGEIIPKEVRPAGDSAEFLESPYVLDPKVFREASIMLWILNSSITNPTIEDIKVYSRKETLGEARDYLLSELKKQGLFRVYEEIERPLIPVIEKMNGHGVVVDTEYLKKLGKEYRASLEKLEKQIWKEAGVQFNIASPKQLGEILFVKMGMKAKNQKKTAGGALSTKESELAKLADENPIIGKILEYRELAKLLGTYIDNVIPMVGLDGKLRANFLSAGTTTGRMSSENPNLQNIPHHSDLGIRIRNAFVAEEKSKLVAFDYSQMELRIAAFLANDEELIKIFKEGKDVHSGVAAAVFNVPPEKVDKEMRRRAKVINFGVMYGMGVSALQKNLSSTREEAKIFYDSYFKTFAGLAKYLDEIKKETARKGYTETVFGRRRYFEGINSKLPFIKAAAERMAINAPIQGTEADIIKIAMVRVDEWIGKNDLSDKVYLELQVHDELVYEIKSEMVDKVVPEIKEIMENVLPLSETRGVPIKTDVSVGKNWGEMEKM</sequence>
<dbReference type="InterPro" id="IPR008918">
    <property type="entry name" value="HhH2"/>
</dbReference>
<dbReference type="InterPro" id="IPR020045">
    <property type="entry name" value="DNA_polI_H3TH"/>
</dbReference>
<evidence type="ECO:0000256" key="2">
    <source>
        <dbReference type="ARBA" id="ARBA00012417"/>
    </source>
</evidence>
<dbReference type="Pfam" id="PF01367">
    <property type="entry name" value="5_3_exonuc"/>
    <property type="match status" value="1"/>
</dbReference>
<evidence type="ECO:0000256" key="4">
    <source>
        <dbReference type="ARBA" id="ARBA00022695"/>
    </source>
</evidence>
<feature type="domain" description="DNA-directed DNA polymerase family A palm" evidence="12">
    <location>
        <begin position="562"/>
        <end position="770"/>
    </location>
</feature>
<dbReference type="PANTHER" id="PTHR10133:SF27">
    <property type="entry name" value="DNA POLYMERASE NU"/>
    <property type="match status" value="1"/>
</dbReference>
<reference evidence="13 14" key="1">
    <citation type="journal article" date="2016" name="Nat. Commun.">
        <title>Thousands of microbial genomes shed light on interconnected biogeochemical processes in an aquifer system.</title>
        <authorList>
            <person name="Anantharaman K."/>
            <person name="Brown C.T."/>
            <person name="Hug L.A."/>
            <person name="Sharon I."/>
            <person name="Castelle C.J."/>
            <person name="Probst A.J."/>
            <person name="Thomas B.C."/>
            <person name="Singh A."/>
            <person name="Wilkins M.J."/>
            <person name="Karaoz U."/>
            <person name="Brodie E.L."/>
            <person name="Williams K.H."/>
            <person name="Hubbard S.S."/>
            <person name="Banfield J.F."/>
        </authorList>
    </citation>
    <scope>NUCLEOTIDE SEQUENCE [LARGE SCALE GENOMIC DNA]</scope>
</reference>
<dbReference type="FunFam" id="1.10.150.20:FF:000003">
    <property type="entry name" value="DNA polymerase I"/>
    <property type="match status" value="1"/>
</dbReference>
<dbReference type="InterPro" id="IPR002298">
    <property type="entry name" value="DNA_polymerase_A"/>
</dbReference>
<evidence type="ECO:0000256" key="10">
    <source>
        <dbReference type="ARBA" id="ARBA00049244"/>
    </source>
</evidence>
<dbReference type="CDD" id="cd09859">
    <property type="entry name" value="PIN_53EXO"/>
    <property type="match status" value="1"/>
</dbReference>
<dbReference type="FunFam" id="1.20.1060.10:FF:000001">
    <property type="entry name" value="DNA polymerase I"/>
    <property type="match status" value="1"/>
</dbReference>
<dbReference type="Pfam" id="PF02739">
    <property type="entry name" value="5_3_exonuc_N"/>
    <property type="match status" value="1"/>
</dbReference>
<comment type="catalytic activity">
    <reaction evidence="10">
        <text>DNA(n) + a 2'-deoxyribonucleoside 5'-triphosphate = DNA(n+1) + diphosphate</text>
        <dbReference type="Rhea" id="RHEA:22508"/>
        <dbReference type="Rhea" id="RHEA-COMP:17339"/>
        <dbReference type="Rhea" id="RHEA-COMP:17340"/>
        <dbReference type="ChEBI" id="CHEBI:33019"/>
        <dbReference type="ChEBI" id="CHEBI:61560"/>
        <dbReference type="ChEBI" id="CHEBI:173112"/>
        <dbReference type="EC" id="2.7.7.7"/>
    </reaction>
</comment>
<dbReference type="Gene3D" id="3.40.50.1010">
    <property type="entry name" value="5'-nuclease"/>
    <property type="match status" value="1"/>
</dbReference>
<dbReference type="SMART" id="SM00279">
    <property type="entry name" value="HhH2"/>
    <property type="match status" value="1"/>
</dbReference>
<dbReference type="EC" id="2.7.7.7" evidence="2"/>
<dbReference type="GO" id="GO:0006302">
    <property type="term" value="P:double-strand break repair"/>
    <property type="evidence" value="ECO:0007669"/>
    <property type="project" value="TreeGrafter"/>
</dbReference>
<dbReference type="CDD" id="cd09898">
    <property type="entry name" value="H3TH_53EXO"/>
    <property type="match status" value="1"/>
</dbReference>
<dbReference type="SMART" id="SM00482">
    <property type="entry name" value="POLAc"/>
    <property type="match status" value="1"/>
</dbReference>
<evidence type="ECO:0000313" key="14">
    <source>
        <dbReference type="Proteomes" id="UP000177130"/>
    </source>
</evidence>
<evidence type="ECO:0000313" key="13">
    <source>
        <dbReference type="EMBL" id="OHA24084.1"/>
    </source>
</evidence>
<evidence type="ECO:0000256" key="5">
    <source>
        <dbReference type="ARBA" id="ARBA00022705"/>
    </source>
</evidence>
<proteinExistence type="inferred from homology"/>
<dbReference type="AlphaFoldDB" id="A0A1G2MK30"/>
<dbReference type="Gene3D" id="1.20.1060.10">
    <property type="entry name" value="Taq DNA Polymerase, Chain T, domain 4"/>
    <property type="match status" value="1"/>
</dbReference>
<dbReference type="Proteomes" id="UP000177130">
    <property type="component" value="Unassembled WGS sequence"/>
</dbReference>
<dbReference type="EMBL" id="MHRK01000019">
    <property type="protein sequence ID" value="OHA24084.1"/>
    <property type="molecule type" value="Genomic_DNA"/>
</dbReference>
<dbReference type="SMART" id="SM00475">
    <property type="entry name" value="53EXOc"/>
    <property type="match status" value="1"/>
</dbReference>
<dbReference type="GO" id="GO:0008409">
    <property type="term" value="F:5'-3' exonuclease activity"/>
    <property type="evidence" value="ECO:0007669"/>
    <property type="project" value="InterPro"/>
</dbReference>
<comment type="similarity">
    <text evidence="1">Belongs to the DNA polymerase type-A family.</text>
</comment>
<evidence type="ECO:0000256" key="9">
    <source>
        <dbReference type="ARBA" id="ARBA00023204"/>
    </source>
</evidence>
<evidence type="ECO:0000256" key="8">
    <source>
        <dbReference type="ARBA" id="ARBA00023125"/>
    </source>
</evidence>
<dbReference type="PROSITE" id="PS00447">
    <property type="entry name" value="DNA_POLYMERASE_A"/>
    <property type="match status" value="1"/>
</dbReference>
<gene>
    <name evidence="13" type="ORF">A3C72_03040</name>
</gene>
<dbReference type="STRING" id="1802306.A3C72_03040"/>
<dbReference type="InterPro" id="IPR043502">
    <property type="entry name" value="DNA/RNA_pol_sf"/>
</dbReference>
<dbReference type="Gene3D" id="3.30.70.370">
    <property type="match status" value="1"/>
</dbReference>
<dbReference type="InterPro" id="IPR029060">
    <property type="entry name" value="PIN-like_dom_sf"/>
</dbReference>
<keyword evidence="7" id="KW-0239">DNA-directed DNA polymerase</keyword>
<keyword evidence="6" id="KW-0227">DNA damage</keyword>
<dbReference type="InterPro" id="IPR001098">
    <property type="entry name" value="DNA-dir_DNA_pol_A_palm_dom"/>
</dbReference>
<keyword evidence="5" id="KW-0235">DNA replication</keyword>
<dbReference type="SUPFAM" id="SSF47807">
    <property type="entry name" value="5' to 3' exonuclease, C-terminal subdomain"/>
    <property type="match status" value="1"/>
</dbReference>
<keyword evidence="8" id="KW-0238">DNA-binding</keyword>
<dbReference type="Pfam" id="PF00476">
    <property type="entry name" value="DNA_pol_A"/>
    <property type="match status" value="1"/>
</dbReference>